<gene>
    <name evidence="1" type="ORF">YC6258_00447</name>
</gene>
<protein>
    <submittedName>
        <fullName evidence="1">Uncharacterized protein</fullName>
    </submittedName>
</protein>
<dbReference type="AlphaFoldDB" id="A0A0C5VD78"/>
<dbReference type="Proteomes" id="UP000032266">
    <property type="component" value="Chromosome"/>
</dbReference>
<dbReference type="EMBL" id="CP007142">
    <property type="protein sequence ID" value="AJQ92497.1"/>
    <property type="molecule type" value="Genomic_DNA"/>
</dbReference>
<dbReference type="STRING" id="1445510.YC6258_00447"/>
<evidence type="ECO:0000313" key="2">
    <source>
        <dbReference type="Proteomes" id="UP000032266"/>
    </source>
</evidence>
<organism evidence="1 2">
    <name type="scientific">Gynuella sunshinyii YC6258</name>
    <dbReference type="NCBI Taxonomy" id="1445510"/>
    <lineage>
        <taxon>Bacteria</taxon>
        <taxon>Pseudomonadati</taxon>
        <taxon>Pseudomonadota</taxon>
        <taxon>Gammaproteobacteria</taxon>
        <taxon>Oceanospirillales</taxon>
        <taxon>Saccharospirillaceae</taxon>
        <taxon>Gynuella</taxon>
    </lineage>
</organism>
<evidence type="ECO:0000313" key="1">
    <source>
        <dbReference type="EMBL" id="AJQ92497.1"/>
    </source>
</evidence>
<dbReference type="KEGG" id="gsn:YC6258_00447"/>
<sequence>MESVTMVLSFAVFVFESSESVLQPDKVRTSDKVINNNR</sequence>
<keyword evidence="2" id="KW-1185">Reference proteome</keyword>
<accession>A0A0C5VD78</accession>
<name>A0A0C5VD78_9GAMM</name>
<proteinExistence type="predicted"/>
<dbReference type="HOGENOM" id="CLU_3328453_0_0_6"/>
<reference evidence="1 2" key="1">
    <citation type="submission" date="2014-01" db="EMBL/GenBank/DDBJ databases">
        <title>Full genme sequencing of cellulolytic bacterium Gynuella sunshinyii YC6258T gen. nov., sp. nov.</title>
        <authorList>
            <person name="Khan H."/>
            <person name="Chung E.J."/>
            <person name="Chung Y.R."/>
        </authorList>
    </citation>
    <scope>NUCLEOTIDE SEQUENCE [LARGE SCALE GENOMIC DNA]</scope>
    <source>
        <strain evidence="1 2">YC6258</strain>
    </source>
</reference>